<comment type="similarity">
    <text evidence="5">Belongs to the 4-toluene sulfonate uptake permease (TSUP) (TC 2.A.102) family.</text>
</comment>
<comment type="subcellular location">
    <subcellularLocation>
        <location evidence="5">Cell membrane</location>
        <topology evidence="5">Multi-pass membrane protein</topology>
    </subcellularLocation>
    <subcellularLocation>
        <location evidence="1">Membrane</location>
        <topology evidence="1">Multi-pass membrane protein</topology>
    </subcellularLocation>
</comment>
<feature type="transmembrane region" description="Helical" evidence="5">
    <location>
        <begin position="143"/>
        <end position="163"/>
    </location>
</feature>
<dbReference type="Pfam" id="PF01925">
    <property type="entry name" value="TauE"/>
    <property type="match status" value="1"/>
</dbReference>
<gene>
    <name evidence="6" type="ORF">MB2181_02155</name>
</gene>
<feature type="transmembrane region" description="Helical" evidence="5">
    <location>
        <begin position="175"/>
        <end position="197"/>
    </location>
</feature>
<evidence type="ECO:0000256" key="2">
    <source>
        <dbReference type="ARBA" id="ARBA00022692"/>
    </source>
</evidence>
<dbReference type="PANTHER" id="PTHR43483:SF3">
    <property type="entry name" value="MEMBRANE TRANSPORTER PROTEIN HI_0806-RELATED"/>
    <property type="match status" value="1"/>
</dbReference>
<evidence type="ECO:0000256" key="3">
    <source>
        <dbReference type="ARBA" id="ARBA00022989"/>
    </source>
</evidence>
<feature type="transmembrane region" description="Helical" evidence="5">
    <location>
        <begin position="80"/>
        <end position="99"/>
    </location>
</feature>
<accession>A0P5M8</accession>
<comment type="caution">
    <text evidence="6">The sequence shown here is derived from an EMBL/GenBank/DDBJ whole genome shotgun (WGS) entry which is preliminary data.</text>
</comment>
<keyword evidence="3 5" id="KW-1133">Transmembrane helix</keyword>
<keyword evidence="5" id="KW-1003">Cell membrane</keyword>
<evidence type="ECO:0000256" key="1">
    <source>
        <dbReference type="ARBA" id="ARBA00004141"/>
    </source>
</evidence>
<keyword evidence="7" id="KW-1185">Reference proteome</keyword>
<dbReference type="EMBL" id="AAUX01000001">
    <property type="protein sequence ID" value="EAV46838.1"/>
    <property type="molecule type" value="Genomic_DNA"/>
</dbReference>
<keyword evidence="2 5" id="KW-0812">Transmembrane</keyword>
<organism evidence="6 7">
    <name type="scientific">Methylophilales bacterium HTCC2181</name>
    <dbReference type="NCBI Taxonomy" id="383631"/>
    <lineage>
        <taxon>Bacteria</taxon>
        <taxon>Pseudomonadati</taxon>
        <taxon>Pseudomonadota</taxon>
        <taxon>Betaproteobacteria</taxon>
        <taxon>Nitrosomonadales</taxon>
        <taxon>OM43 clade</taxon>
    </lineage>
</organism>
<sequence>MEIIIFLFSGIFIGVIAGLFGLGGGLLIVPVLTYSLIFFSKIPLEQAILIAISTALASMVMTGAVAVYAHKKNNNISLTIIKRFLVGLILGSLIVGFSIDLIPGDYLRSGFIIYVFFTAYRMFVDRRLTNRPSLPSFMKANIIGFFFALISGVLGIGGGTLFTPYLIKRDVPSKLAIGTSSAFGFFIGLFTSITVFINSTSFELNSLPLIGYVYVPAILFLTLPSLLFVKISAGWLIKLSDDCAKKWFASLLIVIGVLMIFQS</sequence>
<reference evidence="6 7" key="1">
    <citation type="submission" date="2006-11" db="EMBL/GenBank/DDBJ databases">
        <authorList>
            <person name="Giovannoni S."/>
            <person name="Vergin K."/>
            <person name="Ferriera S."/>
            <person name="Johnson J."/>
            <person name="Kravitz S."/>
            <person name="Beeson K."/>
            <person name="Sutton G."/>
            <person name="Rogers Y.-H."/>
            <person name="Friedman R."/>
            <person name="Frazier M."/>
            <person name="Venter J.C."/>
        </authorList>
    </citation>
    <scope>NUCLEOTIDE SEQUENCE [LARGE SCALE GENOMIC DNA]</scope>
    <source>
        <strain evidence="6 7">HTCC2181</strain>
    </source>
</reference>
<feature type="transmembrane region" description="Helical" evidence="5">
    <location>
        <begin position="106"/>
        <end position="123"/>
    </location>
</feature>
<dbReference type="InterPro" id="IPR002781">
    <property type="entry name" value="TM_pro_TauE-like"/>
</dbReference>
<feature type="transmembrane region" description="Helical" evidence="5">
    <location>
        <begin position="47"/>
        <end position="68"/>
    </location>
</feature>
<feature type="transmembrane region" description="Helical" evidence="5">
    <location>
        <begin position="243"/>
        <end position="261"/>
    </location>
</feature>
<evidence type="ECO:0000256" key="4">
    <source>
        <dbReference type="ARBA" id="ARBA00023136"/>
    </source>
</evidence>
<dbReference type="GO" id="GO:0005886">
    <property type="term" value="C:plasma membrane"/>
    <property type="evidence" value="ECO:0007669"/>
    <property type="project" value="UniProtKB-SubCell"/>
</dbReference>
<dbReference type="PANTHER" id="PTHR43483">
    <property type="entry name" value="MEMBRANE TRANSPORTER PROTEIN HI_0806-RELATED"/>
    <property type="match status" value="1"/>
</dbReference>
<dbReference type="Proteomes" id="UP000054262">
    <property type="component" value="Unassembled WGS sequence"/>
</dbReference>
<evidence type="ECO:0000313" key="7">
    <source>
        <dbReference type="Proteomes" id="UP000054262"/>
    </source>
</evidence>
<evidence type="ECO:0000256" key="5">
    <source>
        <dbReference type="RuleBase" id="RU363041"/>
    </source>
</evidence>
<dbReference type="AlphaFoldDB" id="A0P5M8"/>
<keyword evidence="4 5" id="KW-0472">Membrane</keyword>
<proteinExistence type="inferred from homology"/>
<name>A0P5M8_9PROT</name>
<protein>
    <recommendedName>
        <fullName evidence="5">Probable membrane transporter protein</fullName>
    </recommendedName>
</protein>
<feature type="transmembrane region" description="Helical" evidence="5">
    <location>
        <begin position="209"/>
        <end position="231"/>
    </location>
</feature>
<feature type="transmembrane region" description="Helical" evidence="5">
    <location>
        <begin position="6"/>
        <end position="35"/>
    </location>
</feature>
<evidence type="ECO:0000313" key="6">
    <source>
        <dbReference type="EMBL" id="EAV46838.1"/>
    </source>
</evidence>
<dbReference type="OrthoDB" id="457670at2"/>